<dbReference type="EMBL" id="VBAO01000322">
    <property type="protein sequence ID" value="TMI79011.1"/>
    <property type="molecule type" value="Genomic_DNA"/>
</dbReference>
<dbReference type="GO" id="GO:0030151">
    <property type="term" value="F:molybdenum ion binding"/>
    <property type="evidence" value="ECO:0007669"/>
    <property type="project" value="InterPro"/>
</dbReference>
<comment type="caution">
    <text evidence="2">The sequence shown here is derived from an EMBL/GenBank/DDBJ whole genome shotgun (WGS) entry which is preliminary data.</text>
</comment>
<sequence length="135" mass="14610">MVSVKEIRAVPGRGLDGDRYFHQLGTFSKTPGSGREVTLISIEALEALKRDYGIAIDAGDSRRNIVTRGVPLDHLVGREFTVGSVSLRGMRLCEPCGHLEKLTQEGVRAGLVHRAGLRAHILTEGTIRPGDPVEA</sequence>
<dbReference type="Pfam" id="PF03473">
    <property type="entry name" value="MOSC"/>
    <property type="match status" value="1"/>
</dbReference>
<dbReference type="InterPro" id="IPR052716">
    <property type="entry name" value="MOSC_domain"/>
</dbReference>
<dbReference type="SUPFAM" id="SSF50800">
    <property type="entry name" value="PK beta-barrel domain-like"/>
    <property type="match status" value="1"/>
</dbReference>
<accession>A0A537J642</accession>
<dbReference type="Gene3D" id="2.40.33.20">
    <property type="entry name" value="PK beta-barrel domain-like"/>
    <property type="match status" value="1"/>
</dbReference>
<evidence type="ECO:0000313" key="3">
    <source>
        <dbReference type="Proteomes" id="UP000320048"/>
    </source>
</evidence>
<evidence type="ECO:0000313" key="2">
    <source>
        <dbReference type="EMBL" id="TMI79011.1"/>
    </source>
</evidence>
<dbReference type="InterPro" id="IPR011037">
    <property type="entry name" value="Pyrv_Knase-like_insert_dom_sf"/>
</dbReference>
<dbReference type="GO" id="GO:0003824">
    <property type="term" value="F:catalytic activity"/>
    <property type="evidence" value="ECO:0007669"/>
    <property type="project" value="InterPro"/>
</dbReference>
<feature type="domain" description="MOSC" evidence="1">
    <location>
        <begin position="2"/>
        <end position="135"/>
    </location>
</feature>
<name>A0A537J642_9BACT</name>
<reference evidence="2 3" key="1">
    <citation type="journal article" date="2019" name="Nat. Microbiol.">
        <title>Mediterranean grassland soil C-N compound turnover is dependent on rainfall and depth, and is mediated by genomically divergent microorganisms.</title>
        <authorList>
            <person name="Diamond S."/>
            <person name="Andeer P.F."/>
            <person name="Li Z."/>
            <person name="Crits-Christoph A."/>
            <person name="Burstein D."/>
            <person name="Anantharaman K."/>
            <person name="Lane K.R."/>
            <person name="Thomas B.C."/>
            <person name="Pan C."/>
            <person name="Northen T.R."/>
            <person name="Banfield J.F."/>
        </authorList>
    </citation>
    <scope>NUCLEOTIDE SEQUENCE [LARGE SCALE GENOMIC DNA]</scope>
    <source>
        <strain evidence="2">NP_7</strain>
    </source>
</reference>
<evidence type="ECO:0000259" key="1">
    <source>
        <dbReference type="PROSITE" id="PS51340"/>
    </source>
</evidence>
<dbReference type="AlphaFoldDB" id="A0A537J642"/>
<dbReference type="InterPro" id="IPR005302">
    <property type="entry name" value="MoCF_Sase_C"/>
</dbReference>
<gene>
    <name evidence="2" type="ORF">E6H04_11350</name>
</gene>
<dbReference type="PANTHER" id="PTHR36930">
    <property type="entry name" value="METAL-SULFUR CLUSTER BIOSYNTHESIS PROTEINS YUAD-RELATED"/>
    <property type="match status" value="1"/>
</dbReference>
<dbReference type="PROSITE" id="PS51340">
    <property type="entry name" value="MOSC"/>
    <property type="match status" value="1"/>
</dbReference>
<dbReference type="GO" id="GO:0030170">
    <property type="term" value="F:pyridoxal phosphate binding"/>
    <property type="evidence" value="ECO:0007669"/>
    <property type="project" value="InterPro"/>
</dbReference>
<dbReference type="PANTHER" id="PTHR36930:SF1">
    <property type="entry name" value="MOSC DOMAIN-CONTAINING PROTEIN"/>
    <property type="match status" value="1"/>
</dbReference>
<dbReference type="Proteomes" id="UP000320048">
    <property type="component" value="Unassembled WGS sequence"/>
</dbReference>
<organism evidence="2 3">
    <name type="scientific">Candidatus Segetimicrobium genomatis</name>
    <dbReference type="NCBI Taxonomy" id="2569760"/>
    <lineage>
        <taxon>Bacteria</taxon>
        <taxon>Bacillati</taxon>
        <taxon>Candidatus Sysuimicrobiota</taxon>
        <taxon>Candidatus Sysuimicrobiia</taxon>
        <taxon>Candidatus Sysuimicrobiales</taxon>
        <taxon>Candidatus Segetimicrobiaceae</taxon>
        <taxon>Candidatus Segetimicrobium</taxon>
    </lineage>
</organism>
<proteinExistence type="predicted"/>
<protein>
    <submittedName>
        <fullName evidence="2">MOSC domain-containing protein</fullName>
    </submittedName>
</protein>